<dbReference type="RefSeq" id="XP_022834550.1">
    <property type="nucleotide sequence ID" value="XM_022978782.1"/>
</dbReference>
<evidence type="ECO:0000313" key="3">
    <source>
        <dbReference type="RefSeq" id="XP_022834550.1"/>
    </source>
</evidence>
<feature type="region of interest" description="Disordered" evidence="1">
    <location>
        <begin position="71"/>
        <end position="100"/>
    </location>
</feature>
<organism evidence="2 3">
    <name type="scientific">Spodoptera litura</name>
    <name type="common">Asian cotton leafworm</name>
    <dbReference type="NCBI Taxonomy" id="69820"/>
    <lineage>
        <taxon>Eukaryota</taxon>
        <taxon>Metazoa</taxon>
        <taxon>Ecdysozoa</taxon>
        <taxon>Arthropoda</taxon>
        <taxon>Hexapoda</taxon>
        <taxon>Insecta</taxon>
        <taxon>Pterygota</taxon>
        <taxon>Neoptera</taxon>
        <taxon>Endopterygota</taxon>
        <taxon>Lepidoptera</taxon>
        <taxon>Glossata</taxon>
        <taxon>Ditrysia</taxon>
        <taxon>Noctuoidea</taxon>
        <taxon>Noctuidae</taxon>
        <taxon>Amphipyrinae</taxon>
        <taxon>Spodoptera</taxon>
    </lineage>
</organism>
<feature type="region of interest" description="Disordered" evidence="1">
    <location>
        <begin position="1"/>
        <end position="42"/>
    </location>
</feature>
<dbReference type="AlphaFoldDB" id="A0A9J7ETN3"/>
<feature type="compositionally biased region" description="Polar residues" evidence="1">
    <location>
        <begin position="89"/>
        <end position="98"/>
    </location>
</feature>
<name>A0A9J7ETN3_SPOLT</name>
<dbReference type="GeneID" id="111362208"/>
<proteinExistence type="predicted"/>
<dbReference type="Proteomes" id="UP000301870">
    <property type="component" value="Unplaced"/>
</dbReference>
<dbReference type="OrthoDB" id="417598at2759"/>
<evidence type="ECO:0000256" key="1">
    <source>
        <dbReference type="SAM" id="MobiDB-lite"/>
    </source>
</evidence>
<keyword evidence="2" id="KW-1185">Reference proteome</keyword>
<evidence type="ECO:0000313" key="2">
    <source>
        <dbReference type="Proteomes" id="UP000301870"/>
    </source>
</evidence>
<feature type="compositionally biased region" description="Basic residues" evidence="1">
    <location>
        <begin position="1"/>
        <end position="23"/>
    </location>
</feature>
<feature type="compositionally biased region" description="Low complexity" evidence="1">
    <location>
        <begin position="24"/>
        <end position="35"/>
    </location>
</feature>
<feature type="compositionally biased region" description="Basic and acidic residues" evidence="1">
    <location>
        <begin position="71"/>
        <end position="83"/>
    </location>
</feature>
<protein>
    <submittedName>
        <fullName evidence="3">Uncharacterized protein LOC111362208</fullName>
    </submittedName>
</protein>
<gene>
    <name evidence="3" type="primary">LOC111362208</name>
</gene>
<reference evidence="3" key="1">
    <citation type="submission" date="2025-08" db="UniProtKB">
        <authorList>
            <consortium name="RefSeq"/>
        </authorList>
    </citation>
    <scope>IDENTIFICATION</scope>
    <source>
        <strain evidence="3">Ishihara</strain>
        <tissue evidence="3">Whole body</tissue>
    </source>
</reference>
<accession>A0A9J7ETN3</accession>
<sequence length="240" mass="26819">MPKQSRKSRSRRRNHSPRSRKRAASSCDSHSSLRSLKSHTKRISNRYDSDNYVLIEQMQRITERLAALEEQRRSLPSRLRESSTDVPMRTSSRPQSMAASVAERRRLVAEVGGSAASAVLSSPPTPRCPVSAVTDHDASVTDRIVDAIRSINTTQTQATGKLDSGMRGPYRVVKALPHGRYELQLLAGSYGKVTQAAAEFMIPWRGEWTPETCAIFFEGMLTITVLYDMLTSCLCHTYCI</sequence>
<dbReference type="KEGG" id="sliu:111362208"/>